<dbReference type="Proteomes" id="UP001066276">
    <property type="component" value="Chromosome 8"/>
</dbReference>
<protein>
    <submittedName>
        <fullName evidence="1">Uncharacterized protein</fullName>
    </submittedName>
</protein>
<dbReference type="AlphaFoldDB" id="A0AAV7NX79"/>
<sequence>MVESQQKLEQVIERFLKTAAEDRQNIHKALTDQAQFQDMAIGTLADIVGQQRGHNTLPSVVLQTYVSREDPDFIFKNYERMAQPVACPQIDGVNIWVLCCRGSFRWPIKHLTPKDSKF</sequence>
<comment type="caution">
    <text evidence="1">The sequence shown here is derived from an EMBL/GenBank/DDBJ whole genome shotgun (WGS) entry which is preliminary data.</text>
</comment>
<keyword evidence="2" id="KW-1185">Reference proteome</keyword>
<reference evidence="1" key="1">
    <citation type="journal article" date="2022" name="bioRxiv">
        <title>Sequencing and chromosome-scale assembly of the giantPleurodeles waltlgenome.</title>
        <authorList>
            <person name="Brown T."/>
            <person name="Elewa A."/>
            <person name="Iarovenko S."/>
            <person name="Subramanian E."/>
            <person name="Araus A.J."/>
            <person name="Petzold A."/>
            <person name="Susuki M."/>
            <person name="Suzuki K.-i.T."/>
            <person name="Hayashi T."/>
            <person name="Toyoda A."/>
            <person name="Oliveira C."/>
            <person name="Osipova E."/>
            <person name="Leigh N.D."/>
            <person name="Simon A."/>
            <person name="Yun M.H."/>
        </authorList>
    </citation>
    <scope>NUCLEOTIDE SEQUENCE</scope>
    <source>
        <strain evidence="1">20211129_DDA</strain>
        <tissue evidence="1">Liver</tissue>
    </source>
</reference>
<dbReference type="EMBL" id="JANPWB010000012">
    <property type="protein sequence ID" value="KAJ1119194.1"/>
    <property type="molecule type" value="Genomic_DNA"/>
</dbReference>
<proteinExistence type="predicted"/>
<name>A0AAV7NX79_PLEWA</name>
<gene>
    <name evidence="1" type="ORF">NDU88_007380</name>
</gene>
<accession>A0AAV7NX79</accession>
<evidence type="ECO:0000313" key="2">
    <source>
        <dbReference type="Proteomes" id="UP001066276"/>
    </source>
</evidence>
<evidence type="ECO:0000313" key="1">
    <source>
        <dbReference type="EMBL" id="KAJ1119194.1"/>
    </source>
</evidence>
<organism evidence="1 2">
    <name type="scientific">Pleurodeles waltl</name>
    <name type="common">Iberian ribbed newt</name>
    <dbReference type="NCBI Taxonomy" id="8319"/>
    <lineage>
        <taxon>Eukaryota</taxon>
        <taxon>Metazoa</taxon>
        <taxon>Chordata</taxon>
        <taxon>Craniata</taxon>
        <taxon>Vertebrata</taxon>
        <taxon>Euteleostomi</taxon>
        <taxon>Amphibia</taxon>
        <taxon>Batrachia</taxon>
        <taxon>Caudata</taxon>
        <taxon>Salamandroidea</taxon>
        <taxon>Salamandridae</taxon>
        <taxon>Pleurodelinae</taxon>
        <taxon>Pleurodeles</taxon>
    </lineage>
</organism>